<dbReference type="PANTHER" id="PTHR44846:SF4">
    <property type="entry name" value="HTH GNTR-TYPE DOMAIN-CONTAINING PROTEIN"/>
    <property type="match status" value="1"/>
</dbReference>
<dbReference type="GO" id="GO:0003700">
    <property type="term" value="F:DNA-binding transcription factor activity"/>
    <property type="evidence" value="ECO:0007669"/>
    <property type="project" value="InterPro"/>
</dbReference>
<dbReference type="PROSITE" id="PS50949">
    <property type="entry name" value="HTH_GNTR"/>
    <property type="match status" value="1"/>
</dbReference>
<dbReference type="Pfam" id="PF00392">
    <property type="entry name" value="GntR"/>
    <property type="match status" value="1"/>
</dbReference>
<evidence type="ECO:0000256" key="2">
    <source>
        <dbReference type="ARBA" id="ARBA00023125"/>
    </source>
</evidence>
<dbReference type="Gene3D" id="3.40.1410.10">
    <property type="entry name" value="Chorismate lyase-like"/>
    <property type="match status" value="1"/>
</dbReference>
<name>B0N4Z1_9FIRM</name>
<dbReference type="eggNOG" id="COG2188">
    <property type="taxonomic scope" value="Bacteria"/>
</dbReference>
<accession>B0N4Z1</accession>
<dbReference type="SUPFAM" id="SSF64288">
    <property type="entry name" value="Chorismate lyase-like"/>
    <property type="match status" value="1"/>
</dbReference>
<evidence type="ECO:0000313" key="6">
    <source>
        <dbReference type="Proteomes" id="UP000005798"/>
    </source>
</evidence>
<sequence length="241" mass="27700">MGDIMRKYETISIDLKKRIENGEFEETKKLPTGGQLMKEYDASKNTISNAINLLVNDGLLFAIHGSGFYIRKPNKGTIKLNNTIGFSAEHPGEKLERDILSFKLIDCDTDLAEHLECKVGTPVYAIKRLMYIDDIPFAVEYTYYNKDIIPYLNEDIAKTSIFSFIINDLKLTIGFSEKYIFAKPLSKEDQELLNLEPGAFGLIIDDNVFLSNGKKFNYSKIWYNYKYANFFNNDKSTRKKS</sequence>
<comment type="caution">
    <text evidence="5">The sequence shown here is derived from an EMBL/GenBank/DDBJ whole genome shotgun (WGS) entry which is preliminary data.</text>
</comment>
<dbReference type="HOGENOM" id="CLU_063236_2_2_9"/>
<dbReference type="InterPro" id="IPR000524">
    <property type="entry name" value="Tscrpt_reg_HTH_GntR"/>
</dbReference>
<dbReference type="CDD" id="cd07377">
    <property type="entry name" value="WHTH_GntR"/>
    <property type="match status" value="1"/>
</dbReference>
<dbReference type="Gene3D" id="1.10.10.10">
    <property type="entry name" value="Winged helix-like DNA-binding domain superfamily/Winged helix DNA-binding domain"/>
    <property type="match status" value="1"/>
</dbReference>
<evidence type="ECO:0000313" key="5">
    <source>
        <dbReference type="EMBL" id="EDS18743.1"/>
    </source>
</evidence>
<proteinExistence type="predicted"/>
<dbReference type="GO" id="GO:0003677">
    <property type="term" value="F:DNA binding"/>
    <property type="evidence" value="ECO:0007669"/>
    <property type="project" value="UniProtKB-KW"/>
</dbReference>
<evidence type="ECO:0000256" key="3">
    <source>
        <dbReference type="ARBA" id="ARBA00023163"/>
    </source>
</evidence>
<dbReference type="GO" id="GO:0045892">
    <property type="term" value="P:negative regulation of DNA-templated transcription"/>
    <property type="evidence" value="ECO:0007669"/>
    <property type="project" value="TreeGrafter"/>
</dbReference>
<protein>
    <submittedName>
        <fullName evidence="5">UbiC transcription regulator-associated domain protein</fullName>
    </submittedName>
</protein>
<dbReference type="Pfam" id="PF07702">
    <property type="entry name" value="UTRA"/>
    <property type="match status" value="1"/>
</dbReference>
<dbReference type="PANTHER" id="PTHR44846">
    <property type="entry name" value="MANNOSYL-D-GLYCERATE TRANSPORT/METABOLISM SYSTEM REPRESSOR MNGR-RELATED"/>
    <property type="match status" value="1"/>
</dbReference>
<dbReference type="AlphaFoldDB" id="B0N4Z1"/>
<dbReference type="InterPro" id="IPR036388">
    <property type="entry name" value="WH-like_DNA-bd_sf"/>
</dbReference>
<evidence type="ECO:0000256" key="1">
    <source>
        <dbReference type="ARBA" id="ARBA00023015"/>
    </source>
</evidence>
<evidence type="ECO:0000259" key="4">
    <source>
        <dbReference type="PROSITE" id="PS50949"/>
    </source>
</evidence>
<organism evidence="5 6">
    <name type="scientific">Thomasclavelia ramosa DSM 1402</name>
    <dbReference type="NCBI Taxonomy" id="445974"/>
    <lineage>
        <taxon>Bacteria</taxon>
        <taxon>Bacillati</taxon>
        <taxon>Bacillota</taxon>
        <taxon>Erysipelotrichia</taxon>
        <taxon>Erysipelotrichales</taxon>
        <taxon>Coprobacillaceae</taxon>
        <taxon>Thomasclavelia</taxon>
    </lineage>
</organism>
<dbReference type="EMBL" id="ABFX02000005">
    <property type="protein sequence ID" value="EDS18743.1"/>
    <property type="molecule type" value="Genomic_DNA"/>
</dbReference>
<keyword evidence="6" id="KW-1185">Reference proteome</keyword>
<dbReference type="InterPro" id="IPR011663">
    <property type="entry name" value="UTRA"/>
</dbReference>
<dbReference type="InterPro" id="IPR050679">
    <property type="entry name" value="Bact_HTH_transcr_reg"/>
</dbReference>
<keyword evidence="1" id="KW-0805">Transcription regulation</keyword>
<reference evidence="5" key="2">
    <citation type="submission" date="2014-06" db="EMBL/GenBank/DDBJ databases">
        <title>Draft genome sequence of Clostridium ramosum(DSM 1402).</title>
        <authorList>
            <person name="Sudarsanam P."/>
            <person name="Ley R."/>
            <person name="Guruge J."/>
            <person name="Turnbaugh P.J."/>
            <person name="Mahowald M."/>
            <person name="Liep D."/>
            <person name="Gordon J."/>
        </authorList>
    </citation>
    <scope>NUCLEOTIDE SEQUENCE</scope>
    <source>
        <strain evidence="5">DSM 1402</strain>
    </source>
</reference>
<dbReference type="Proteomes" id="UP000005798">
    <property type="component" value="Unassembled WGS sequence"/>
</dbReference>
<keyword evidence="3" id="KW-0804">Transcription</keyword>
<reference evidence="5" key="1">
    <citation type="submission" date="2007-11" db="EMBL/GenBank/DDBJ databases">
        <authorList>
            <person name="Fulton L."/>
            <person name="Clifton S."/>
            <person name="Fulton B."/>
            <person name="Xu J."/>
            <person name="Minx P."/>
            <person name="Pepin K.H."/>
            <person name="Johnson M."/>
            <person name="Thiruvilangam P."/>
            <person name="Bhonagiri V."/>
            <person name="Nash W.E."/>
            <person name="Mardis E.R."/>
            <person name="Wilson R.K."/>
        </authorList>
    </citation>
    <scope>NUCLEOTIDE SEQUENCE [LARGE SCALE GENOMIC DNA]</scope>
    <source>
        <strain evidence="5">DSM 1402</strain>
    </source>
</reference>
<dbReference type="SUPFAM" id="SSF46785">
    <property type="entry name" value="Winged helix' DNA-binding domain"/>
    <property type="match status" value="1"/>
</dbReference>
<feature type="domain" description="HTH gntR-type" evidence="4">
    <location>
        <begin position="5"/>
        <end position="73"/>
    </location>
</feature>
<dbReference type="InterPro" id="IPR036390">
    <property type="entry name" value="WH_DNA-bd_sf"/>
</dbReference>
<dbReference type="InterPro" id="IPR028978">
    <property type="entry name" value="Chorismate_lyase_/UTRA_dom_sf"/>
</dbReference>
<dbReference type="SMART" id="SM00866">
    <property type="entry name" value="UTRA"/>
    <property type="match status" value="1"/>
</dbReference>
<dbReference type="SMART" id="SM00345">
    <property type="entry name" value="HTH_GNTR"/>
    <property type="match status" value="1"/>
</dbReference>
<gene>
    <name evidence="5" type="ORF">CLORAM_01702</name>
</gene>
<keyword evidence="2" id="KW-0238">DNA-binding</keyword>